<dbReference type="Proteomes" id="UP000828390">
    <property type="component" value="Unassembled WGS sequence"/>
</dbReference>
<sequence>MQSILGHGRTCKDFNNLFVIELYHLLMHCNLQDIANICYEDRIDGKFFANVDVQDLLHDQPFSVSNIQILKFKRLQDGWRPYVSS</sequence>
<dbReference type="EMBL" id="JAIWYP010000016">
    <property type="protein sequence ID" value="KAH3695362.1"/>
    <property type="molecule type" value="Genomic_DNA"/>
</dbReference>
<dbReference type="AlphaFoldDB" id="A0A9D4BHN5"/>
<evidence type="ECO:0000313" key="1">
    <source>
        <dbReference type="EMBL" id="KAH3695362.1"/>
    </source>
</evidence>
<evidence type="ECO:0000313" key="2">
    <source>
        <dbReference type="Proteomes" id="UP000828390"/>
    </source>
</evidence>
<keyword evidence="2" id="KW-1185">Reference proteome</keyword>
<accession>A0A9D4BHN5</accession>
<comment type="caution">
    <text evidence="1">The sequence shown here is derived from an EMBL/GenBank/DDBJ whole genome shotgun (WGS) entry which is preliminary data.</text>
</comment>
<name>A0A9D4BHN5_DREPO</name>
<reference evidence="1" key="2">
    <citation type="submission" date="2020-11" db="EMBL/GenBank/DDBJ databases">
        <authorList>
            <person name="McCartney M.A."/>
            <person name="Auch B."/>
            <person name="Kono T."/>
            <person name="Mallez S."/>
            <person name="Becker A."/>
            <person name="Gohl D.M."/>
            <person name="Silverstein K.A.T."/>
            <person name="Koren S."/>
            <person name="Bechman K.B."/>
            <person name="Herman A."/>
            <person name="Abrahante J.E."/>
            <person name="Garbe J."/>
        </authorList>
    </citation>
    <scope>NUCLEOTIDE SEQUENCE</scope>
    <source>
        <strain evidence="1">Duluth1</strain>
        <tissue evidence="1">Whole animal</tissue>
    </source>
</reference>
<reference evidence="1" key="1">
    <citation type="journal article" date="2019" name="bioRxiv">
        <title>The Genome of the Zebra Mussel, Dreissena polymorpha: A Resource for Invasive Species Research.</title>
        <authorList>
            <person name="McCartney M.A."/>
            <person name="Auch B."/>
            <person name="Kono T."/>
            <person name="Mallez S."/>
            <person name="Zhang Y."/>
            <person name="Obille A."/>
            <person name="Becker A."/>
            <person name="Abrahante J.E."/>
            <person name="Garbe J."/>
            <person name="Badalamenti J.P."/>
            <person name="Herman A."/>
            <person name="Mangelson H."/>
            <person name="Liachko I."/>
            <person name="Sullivan S."/>
            <person name="Sone E.D."/>
            <person name="Koren S."/>
            <person name="Silverstein K.A.T."/>
            <person name="Beckman K.B."/>
            <person name="Gohl D.M."/>
        </authorList>
    </citation>
    <scope>NUCLEOTIDE SEQUENCE</scope>
    <source>
        <strain evidence="1">Duluth1</strain>
        <tissue evidence="1">Whole animal</tissue>
    </source>
</reference>
<protein>
    <submittedName>
        <fullName evidence="1">Uncharacterized protein</fullName>
    </submittedName>
</protein>
<gene>
    <name evidence="1" type="ORF">DPMN_082819</name>
</gene>
<proteinExistence type="predicted"/>
<organism evidence="1 2">
    <name type="scientific">Dreissena polymorpha</name>
    <name type="common">Zebra mussel</name>
    <name type="synonym">Mytilus polymorpha</name>
    <dbReference type="NCBI Taxonomy" id="45954"/>
    <lineage>
        <taxon>Eukaryota</taxon>
        <taxon>Metazoa</taxon>
        <taxon>Spiralia</taxon>
        <taxon>Lophotrochozoa</taxon>
        <taxon>Mollusca</taxon>
        <taxon>Bivalvia</taxon>
        <taxon>Autobranchia</taxon>
        <taxon>Heteroconchia</taxon>
        <taxon>Euheterodonta</taxon>
        <taxon>Imparidentia</taxon>
        <taxon>Neoheterodontei</taxon>
        <taxon>Myida</taxon>
        <taxon>Dreissenoidea</taxon>
        <taxon>Dreissenidae</taxon>
        <taxon>Dreissena</taxon>
    </lineage>
</organism>